<keyword evidence="1" id="KW-0472">Membrane</keyword>
<evidence type="ECO:0000313" key="2">
    <source>
        <dbReference type="EMBL" id="QGW81896.1"/>
    </source>
</evidence>
<feature type="transmembrane region" description="Helical" evidence="1">
    <location>
        <begin position="154"/>
        <end position="183"/>
    </location>
</feature>
<name>A0A6I6HAS1_VARPD</name>
<reference evidence="2 3" key="1">
    <citation type="submission" date="2019-12" db="EMBL/GenBank/DDBJ databases">
        <title>Hybrid Genome Assemblies of two High G+C Isolates from Undergraduate Microbiology Courses.</title>
        <authorList>
            <person name="Ne Ville C.J."/>
            <person name="Enright D."/>
            <person name="Hernandez I."/>
            <person name="Dodsworth J."/>
            <person name="Orwin P.M."/>
        </authorList>
    </citation>
    <scope>NUCLEOTIDE SEQUENCE [LARGE SCALE GENOMIC DNA]</scope>
    <source>
        <strain evidence="2 3">CSUSB</strain>
    </source>
</reference>
<dbReference type="Proteomes" id="UP000425817">
    <property type="component" value="Chromosome"/>
</dbReference>
<keyword evidence="1" id="KW-1133">Transmembrane helix</keyword>
<proteinExistence type="predicted"/>
<organism evidence="2 3">
    <name type="scientific">Variovorax paradoxus</name>
    <dbReference type="NCBI Taxonomy" id="34073"/>
    <lineage>
        <taxon>Bacteria</taxon>
        <taxon>Pseudomonadati</taxon>
        <taxon>Pseudomonadota</taxon>
        <taxon>Betaproteobacteria</taxon>
        <taxon>Burkholderiales</taxon>
        <taxon>Comamonadaceae</taxon>
        <taxon>Variovorax</taxon>
    </lineage>
</organism>
<feature type="transmembrane region" description="Helical" evidence="1">
    <location>
        <begin position="116"/>
        <end position="134"/>
    </location>
</feature>
<keyword evidence="1" id="KW-0812">Transmembrane</keyword>
<feature type="transmembrane region" description="Helical" evidence="1">
    <location>
        <begin position="20"/>
        <end position="37"/>
    </location>
</feature>
<dbReference type="OrthoDB" id="8860382at2"/>
<feature type="transmembrane region" description="Helical" evidence="1">
    <location>
        <begin position="77"/>
        <end position="95"/>
    </location>
</feature>
<sequence>MSKSTPVAQTETSAWRNPFGLALVTYYLVMAVVGLLIPDDILRANAWARDFSDFIASIVPQIDRITALNIKPDVNRFYFSVLWAASPLLCAMVVGELISGRKRGYSMWHSTPRTMLSALLAVAFVILWSINLWWVDPSLRLTRTLFAAPLGRSAFGSIAFSHIPVACATAAAVWLLAWCTGYIPRNIRSHRHE</sequence>
<evidence type="ECO:0000313" key="3">
    <source>
        <dbReference type="Proteomes" id="UP000425817"/>
    </source>
</evidence>
<gene>
    <name evidence="2" type="ORF">GOQ09_09970</name>
</gene>
<dbReference type="AlphaFoldDB" id="A0A6I6HAS1"/>
<dbReference type="RefSeq" id="WP_157613280.1">
    <property type="nucleotide sequence ID" value="NZ_CP046622.1"/>
</dbReference>
<protein>
    <submittedName>
        <fullName evidence="2">Uncharacterized protein</fullName>
    </submittedName>
</protein>
<evidence type="ECO:0000256" key="1">
    <source>
        <dbReference type="SAM" id="Phobius"/>
    </source>
</evidence>
<accession>A0A6I6HAS1</accession>
<dbReference type="EMBL" id="CP046622">
    <property type="protein sequence ID" value="QGW81896.1"/>
    <property type="molecule type" value="Genomic_DNA"/>
</dbReference>